<dbReference type="RefSeq" id="WP_248153082.1">
    <property type="nucleotide sequence ID" value="NZ_JALNMJ010000004.1"/>
</dbReference>
<evidence type="ECO:0000313" key="1">
    <source>
        <dbReference type="EMBL" id="MCK7612131.1"/>
    </source>
</evidence>
<accession>A0ABT0GS63</accession>
<dbReference type="EMBL" id="JALNMJ010000004">
    <property type="protein sequence ID" value="MCK7612131.1"/>
    <property type="molecule type" value="Genomic_DNA"/>
</dbReference>
<protein>
    <recommendedName>
        <fullName evidence="3">Amino acid ABC transporter</fullName>
    </recommendedName>
</protein>
<evidence type="ECO:0008006" key="3">
    <source>
        <dbReference type="Google" id="ProtNLM"/>
    </source>
</evidence>
<keyword evidence="2" id="KW-1185">Reference proteome</keyword>
<proteinExistence type="predicted"/>
<evidence type="ECO:0000313" key="2">
    <source>
        <dbReference type="Proteomes" id="UP001431221"/>
    </source>
</evidence>
<organism evidence="1 2">
    <name type="scientific">Roseibium sediminicola</name>
    <dbReference type="NCBI Taxonomy" id="2933272"/>
    <lineage>
        <taxon>Bacteria</taxon>
        <taxon>Pseudomonadati</taxon>
        <taxon>Pseudomonadota</taxon>
        <taxon>Alphaproteobacteria</taxon>
        <taxon>Hyphomicrobiales</taxon>
        <taxon>Stappiaceae</taxon>
        <taxon>Roseibium</taxon>
    </lineage>
</organism>
<name>A0ABT0GS63_9HYPH</name>
<comment type="caution">
    <text evidence="1">The sequence shown here is derived from an EMBL/GenBank/DDBJ whole genome shotgun (WGS) entry which is preliminary data.</text>
</comment>
<reference evidence="1" key="1">
    <citation type="submission" date="2022-04" db="EMBL/GenBank/DDBJ databases">
        <title>Roseibium sp. CAU 1639 isolated from mud.</title>
        <authorList>
            <person name="Kim W."/>
        </authorList>
    </citation>
    <scope>NUCLEOTIDE SEQUENCE</scope>
    <source>
        <strain evidence="1">CAU 1639</strain>
    </source>
</reference>
<gene>
    <name evidence="1" type="ORF">M0H32_08165</name>
</gene>
<sequence>MCTLGTVFQNQIEATVLVAVLGLAGPAFATPQPDKSITILATGYPPFEMAEPWRD</sequence>
<dbReference type="Proteomes" id="UP001431221">
    <property type="component" value="Unassembled WGS sequence"/>
</dbReference>